<feature type="binding site" evidence="8">
    <location>
        <position position="50"/>
    </location>
    <ligand>
        <name>Fe cation</name>
        <dbReference type="ChEBI" id="CHEBI:24875"/>
        <label>1</label>
    </ligand>
</feature>
<dbReference type="PANTHER" id="PTHR11431:SF127">
    <property type="entry name" value="BACTERIAL NON-HEME FERRITIN"/>
    <property type="match status" value="1"/>
</dbReference>
<dbReference type="GO" id="GO:0008198">
    <property type="term" value="F:ferrous iron binding"/>
    <property type="evidence" value="ECO:0007669"/>
    <property type="project" value="TreeGrafter"/>
</dbReference>
<name>E8MZ53_ANATU</name>
<dbReference type="RefSeq" id="WP_013558594.1">
    <property type="nucleotide sequence ID" value="NC_014960.1"/>
</dbReference>
<dbReference type="Pfam" id="PF00210">
    <property type="entry name" value="Ferritin"/>
    <property type="match status" value="1"/>
</dbReference>
<dbReference type="CDD" id="cd01055">
    <property type="entry name" value="Nonheme_Ferritin"/>
    <property type="match status" value="1"/>
</dbReference>
<keyword evidence="9" id="KW-0963">Cytoplasm</keyword>
<evidence type="ECO:0000256" key="7">
    <source>
        <dbReference type="ARBA" id="ARBA00048035"/>
    </source>
</evidence>
<proteinExistence type="inferred from homology"/>
<dbReference type="Proteomes" id="UP000008922">
    <property type="component" value="Chromosome"/>
</dbReference>
<comment type="catalytic activity">
    <reaction evidence="7 9">
        <text>4 Fe(2+) + O2 + 6 H2O = 4 iron(III) oxide-hydroxide + 12 H(+)</text>
        <dbReference type="Rhea" id="RHEA:11972"/>
        <dbReference type="ChEBI" id="CHEBI:15377"/>
        <dbReference type="ChEBI" id="CHEBI:15378"/>
        <dbReference type="ChEBI" id="CHEBI:15379"/>
        <dbReference type="ChEBI" id="CHEBI:29033"/>
        <dbReference type="ChEBI" id="CHEBI:78619"/>
        <dbReference type="EC" id="1.16.3.2"/>
    </reaction>
</comment>
<evidence type="ECO:0000313" key="12">
    <source>
        <dbReference type="Proteomes" id="UP000008922"/>
    </source>
</evidence>
<evidence type="ECO:0000256" key="3">
    <source>
        <dbReference type="ARBA" id="ARBA00022434"/>
    </source>
</evidence>
<dbReference type="InParanoid" id="E8MZ53"/>
<keyword evidence="6 8" id="KW-0408">Iron</keyword>
<feature type="binding site" evidence="8">
    <location>
        <position position="127"/>
    </location>
    <ligand>
        <name>Fe cation</name>
        <dbReference type="ChEBI" id="CHEBI:24875"/>
        <label>1</label>
    </ligand>
</feature>
<evidence type="ECO:0000256" key="9">
    <source>
        <dbReference type="RuleBase" id="RU361145"/>
    </source>
</evidence>
<dbReference type="KEGG" id="atm:ANT_01620"/>
<evidence type="ECO:0000256" key="5">
    <source>
        <dbReference type="ARBA" id="ARBA00023002"/>
    </source>
</evidence>
<dbReference type="GO" id="GO:0004322">
    <property type="term" value="F:ferroxidase activity"/>
    <property type="evidence" value="ECO:0007669"/>
    <property type="project" value="TreeGrafter"/>
</dbReference>
<protein>
    <recommendedName>
        <fullName evidence="9">Ferritin</fullName>
        <ecNumber evidence="9">1.16.3.2</ecNumber>
    </recommendedName>
</protein>
<evidence type="ECO:0000256" key="6">
    <source>
        <dbReference type="ARBA" id="ARBA00023004"/>
    </source>
</evidence>
<dbReference type="PANTHER" id="PTHR11431">
    <property type="entry name" value="FERRITIN"/>
    <property type="match status" value="1"/>
</dbReference>
<dbReference type="GO" id="GO:0006879">
    <property type="term" value="P:intracellular iron ion homeostasis"/>
    <property type="evidence" value="ECO:0007669"/>
    <property type="project" value="UniProtKB-KW"/>
</dbReference>
<dbReference type="InterPro" id="IPR012347">
    <property type="entry name" value="Ferritin-like"/>
</dbReference>
<dbReference type="HOGENOM" id="CLU_065681_1_2_0"/>
<dbReference type="GO" id="GO:0042802">
    <property type="term" value="F:identical protein binding"/>
    <property type="evidence" value="ECO:0007669"/>
    <property type="project" value="UniProtKB-ARBA"/>
</dbReference>
<evidence type="ECO:0000256" key="8">
    <source>
        <dbReference type="PIRSR" id="PIRSR601519-1"/>
    </source>
</evidence>
<dbReference type="eggNOG" id="COG1528">
    <property type="taxonomic scope" value="Bacteria"/>
</dbReference>
<sequence length="163" mass="18700">MLSKRLLEEMNTQIKLELYSAYLYLAMAAHFEENNWGGFAKWMAMQAREEQEHALKFFEYIHDRGGKVTLQAIDAPPSAFGTHEEIFAEVLKHEQSVTARINLLYSIAVEDKDYASQEFLNWFVKEQVEEEKNAAQVLEWLKMAGGAVPALFQINALLAQRGD</sequence>
<dbReference type="GO" id="GO:0008199">
    <property type="term" value="F:ferric iron binding"/>
    <property type="evidence" value="ECO:0007669"/>
    <property type="project" value="InterPro"/>
</dbReference>
<dbReference type="SUPFAM" id="SSF47240">
    <property type="entry name" value="Ferritin-like"/>
    <property type="match status" value="1"/>
</dbReference>
<dbReference type="AlphaFoldDB" id="E8MZ53"/>
<dbReference type="STRING" id="926569.ANT_01620"/>
<gene>
    <name evidence="11" type="ordered locus">ANT_01620</name>
</gene>
<evidence type="ECO:0000256" key="2">
    <source>
        <dbReference type="ARBA" id="ARBA00006950"/>
    </source>
</evidence>
<evidence type="ECO:0000256" key="4">
    <source>
        <dbReference type="ARBA" id="ARBA00022723"/>
    </source>
</evidence>
<evidence type="ECO:0000259" key="10">
    <source>
        <dbReference type="PROSITE" id="PS50905"/>
    </source>
</evidence>
<dbReference type="EMBL" id="AP012029">
    <property type="protein sequence ID" value="BAJ62196.1"/>
    <property type="molecule type" value="Genomic_DNA"/>
</dbReference>
<dbReference type="InterPro" id="IPR008331">
    <property type="entry name" value="Ferritin_DPS_dom"/>
</dbReference>
<feature type="binding site" evidence="8">
    <location>
        <position position="17"/>
    </location>
    <ligand>
        <name>Fe cation</name>
        <dbReference type="ChEBI" id="CHEBI:24875"/>
        <label>1</label>
    </ligand>
</feature>
<dbReference type="EC" id="1.16.3.2" evidence="9"/>
<keyword evidence="12" id="KW-1185">Reference proteome</keyword>
<comment type="subcellular location">
    <subcellularLocation>
        <location evidence="9">Cytoplasm</location>
    </subcellularLocation>
</comment>
<dbReference type="FunFam" id="1.20.1260.10:FF:000001">
    <property type="entry name" value="Non-heme ferritin"/>
    <property type="match status" value="1"/>
</dbReference>
<dbReference type="GO" id="GO:0005829">
    <property type="term" value="C:cytosol"/>
    <property type="evidence" value="ECO:0007669"/>
    <property type="project" value="TreeGrafter"/>
</dbReference>
<dbReference type="InterPro" id="IPR041719">
    <property type="entry name" value="Ferritin_prok"/>
</dbReference>
<dbReference type="InterPro" id="IPR001519">
    <property type="entry name" value="Ferritin"/>
</dbReference>
<feature type="binding site" evidence="8">
    <location>
        <position position="94"/>
    </location>
    <ligand>
        <name>Fe cation</name>
        <dbReference type="ChEBI" id="CHEBI:24875"/>
        <label>1</label>
    </ligand>
</feature>
<dbReference type="OrthoDB" id="9801481at2"/>
<dbReference type="Gene3D" id="1.20.1260.10">
    <property type="match status" value="1"/>
</dbReference>
<comment type="similarity">
    <text evidence="2 9">Belongs to the ferritin family. Prokaryotic subfamily.</text>
</comment>
<dbReference type="InterPro" id="IPR009078">
    <property type="entry name" value="Ferritin-like_SF"/>
</dbReference>
<dbReference type="InterPro" id="IPR009040">
    <property type="entry name" value="Ferritin-like_diiron"/>
</dbReference>
<organism evidence="11 12">
    <name type="scientific">Anaerolinea thermophila (strain DSM 14523 / JCM 11388 / NBRC 100420 / UNI-1)</name>
    <dbReference type="NCBI Taxonomy" id="926569"/>
    <lineage>
        <taxon>Bacteria</taxon>
        <taxon>Bacillati</taxon>
        <taxon>Chloroflexota</taxon>
        <taxon>Anaerolineae</taxon>
        <taxon>Anaerolineales</taxon>
        <taxon>Anaerolineaceae</taxon>
        <taxon>Anaerolinea</taxon>
    </lineage>
</organism>
<keyword evidence="3 9" id="KW-0409">Iron storage</keyword>
<keyword evidence="5 11" id="KW-0560">Oxidoreductase</keyword>
<dbReference type="PROSITE" id="PS50905">
    <property type="entry name" value="FERRITIN_LIKE"/>
    <property type="match status" value="1"/>
</dbReference>
<evidence type="ECO:0000256" key="1">
    <source>
        <dbReference type="ARBA" id="ARBA00002485"/>
    </source>
</evidence>
<accession>E8MZ53</accession>
<comment type="function">
    <text evidence="1 9">Iron-storage protein.</text>
</comment>
<feature type="domain" description="Ferritin-like diiron" evidence="10">
    <location>
        <begin position="1"/>
        <end position="145"/>
    </location>
</feature>
<dbReference type="GO" id="GO:0006826">
    <property type="term" value="P:iron ion transport"/>
    <property type="evidence" value="ECO:0007669"/>
    <property type="project" value="InterPro"/>
</dbReference>
<feature type="binding site" evidence="8">
    <location>
        <position position="53"/>
    </location>
    <ligand>
        <name>Fe cation</name>
        <dbReference type="ChEBI" id="CHEBI:24875"/>
        <label>1</label>
    </ligand>
</feature>
<reference evidence="11 12" key="1">
    <citation type="submission" date="2010-12" db="EMBL/GenBank/DDBJ databases">
        <title>Whole genome sequence of Anaerolinea thermophila UNI-1.</title>
        <authorList>
            <person name="Narita-Yamada S."/>
            <person name="Kishi E."/>
            <person name="Watanabe Y."/>
            <person name="Takasaki K."/>
            <person name="Ankai A."/>
            <person name="Oguchi A."/>
            <person name="Fukui S."/>
            <person name="Takahashi M."/>
            <person name="Yashiro I."/>
            <person name="Hosoyama A."/>
            <person name="Sekiguchi Y."/>
            <person name="Hanada S."/>
            <person name="Fujita N."/>
        </authorList>
    </citation>
    <scope>NUCLEOTIDE SEQUENCE [LARGE SCALE GENOMIC DNA]</scope>
    <source>
        <strain evidence="12">DSM 14523 / JCM 11388 / NBRC 100420 / UNI-1</strain>
    </source>
</reference>
<evidence type="ECO:0000313" key="11">
    <source>
        <dbReference type="EMBL" id="BAJ62196.1"/>
    </source>
</evidence>
<keyword evidence="4 8" id="KW-0479">Metal-binding</keyword>